<dbReference type="Proteomes" id="UP000013026">
    <property type="component" value="Chromosome"/>
</dbReference>
<dbReference type="PRINTS" id="PR00081">
    <property type="entry name" value="GDHRDH"/>
</dbReference>
<dbReference type="Proteomes" id="UP000006655">
    <property type="component" value="Chromosome"/>
</dbReference>
<dbReference type="OrthoDB" id="306388at2"/>
<proteinExistence type="inferred from homology"/>
<dbReference type="eggNOG" id="COG1028">
    <property type="taxonomic scope" value="Bacteria"/>
</dbReference>
<evidence type="ECO:0000256" key="1">
    <source>
        <dbReference type="ARBA" id="ARBA00006484"/>
    </source>
</evidence>
<dbReference type="EMBL" id="CP001743">
    <property type="protein sequence ID" value="ADD29292.1"/>
    <property type="molecule type" value="Genomic_DNA"/>
</dbReference>
<dbReference type="GO" id="GO:0016616">
    <property type="term" value="F:oxidoreductase activity, acting on the CH-OH group of donors, NAD or NADP as acceptor"/>
    <property type="evidence" value="ECO:0007669"/>
    <property type="project" value="TreeGrafter"/>
</dbReference>
<dbReference type="EMBL" id="CP005385">
    <property type="protein sequence ID" value="AGK05258.1"/>
    <property type="molecule type" value="Genomic_DNA"/>
</dbReference>
<evidence type="ECO:0000313" key="5">
    <source>
        <dbReference type="Proteomes" id="UP000013026"/>
    </source>
</evidence>
<dbReference type="PANTHER" id="PTHR42760:SF124">
    <property type="entry name" value="SHORT-CHAIN DEHYDROGENASE_REDUCTASE"/>
    <property type="match status" value="1"/>
</dbReference>
<dbReference type="RefSeq" id="WP_013014790.1">
    <property type="nucleotide sequence ID" value="NC_013946.1"/>
</dbReference>
<evidence type="ECO:0000313" key="2">
    <source>
        <dbReference type="EMBL" id="ADD29292.1"/>
    </source>
</evidence>
<keyword evidence="4" id="KW-1185">Reference proteome</keyword>
<dbReference type="Gene3D" id="3.40.50.720">
    <property type="entry name" value="NAD(P)-binding Rossmann-like Domain"/>
    <property type="match status" value="1"/>
</dbReference>
<dbReference type="PATRIC" id="fig|504728.9.peg.2026"/>
<dbReference type="STRING" id="504728.K649_09830"/>
<gene>
    <name evidence="2" type="ordered locus">Mrub_2542</name>
    <name evidence="3" type="ORF">K649_09830</name>
</gene>
<dbReference type="PROSITE" id="PS51257">
    <property type="entry name" value="PROKAR_LIPOPROTEIN"/>
    <property type="match status" value="1"/>
</dbReference>
<evidence type="ECO:0000313" key="4">
    <source>
        <dbReference type="Proteomes" id="UP000006655"/>
    </source>
</evidence>
<protein>
    <submittedName>
        <fullName evidence="3">Short-chain dehydrogenase/reductase SDR</fullName>
    </submittedName>
</protein>
<dbReference type="KEGG" id="mre:K649_09830"/>
<dbReference type="PANTHER" id="PTHR42760">
    <property type="entry name" value="SHORT-CHAIN DEHYDROGENASES/REDUCTASES FAMILY MEMBER"/>
    <property type="match status" value="1"/>
</dbReference>
<evidence type="ECO:0000313" key="3">
    <source>
        <dbReference type="EMBL" id="AGK05258.1"/>
    </source>
</evidence>
<dbReference type="AlphaFoldDB" id="D3PMI6"/>
<reference evidence="3" key="2">
    <citation type="submission" date="2013-04" db="EMBL/GenBank/DDBJ databases">
        <title>Non-Hybrid, Finished Microbial Genome Assemblies from Long-Read SMRT Sequencing Data.</title>
        <authorList>
            <person name="Klammer A."/>
            <person name="Drake J."/>
            <person name="Heiner C."/>
            <person name="Clum A."/>
            <person name="Copeland A."/>
            <person name="Huddleston J."/>
            <person name="Eichler E."/>
            <person name="Turner S.W."/>
        </authorList>
    </citation>
    <scope>NUCLEOTIDE SEQUENCE</scope>
    <source>
        <strain evidence="3">DSM 1279</strain>
    </source>
</reference>
<dbReference type="PRINTS" id="PR00080">
    <property type="entry name" value="SDRFAMILY"/>
</dbReference>
<reference evidence="3 5" key="3">
    <citation type="submission" date="2013-04" db="EMBL/GenBank/DDBJ databases">
        <authorList>
            <person name="Chin J."/>
            <person name="Alexander D.H."/>
            <person name="Marks P."/>
            <person name="Korlach J."/>
            <person name="Clum A."/>
            <person name="Copeland A."/>
        </authorList>
    </citation>
    <scope>NUCLEOTIDE SEQUENCE [LARGE SCALE GENOMIC DNA]</scope>
    <source>
        <strain evidence="5">ATCC 35948 / DSM 1279 / VKM B-1258 / 21</strain>
        <strain evidence="3">DSM 1279</strain>
    </source>
</reference>
<organism evidence="3 5">
    <name type="scientific">Meiothermus ruber (strain ATCC 35948 / DSM 1279 / VKM B-1258 / 21)</name>
    <name type="common">Thermus ruber</name>
    <dbReference type="NCBI Taxonomy" id="504728"/>
    <lineage>
        <taxon>Bacteria</taxon>
        <taxon>Thermotogati</taxon>
        <taxon>Deinococcota</taxon>
        <taxon>Deinococci</taxon>
        <taxon>Thermales</taxon>
        <taxon>Thermaceae</taxon>
        <taxon>Meiothermus</taxon>
    </lineage>
</organism>
<dbReference type="FunFam" id="3.40.50.720:FF:000084">
    <property type="entry name" value="Short-chain dehydrogenase reductase"/>
    <property type="match status" value="1"/>
</dbReference>
<dbReference type="CDD" id="cd05233">
    <property type="entry name" value="SDR_c"/>
    <property type="match status" value="1"/>
</dbReference>
<name>D3PMI6_MEIRD</name>
<dbReference type="InterPro" id="IPR002347">
    <property type="entry name" value="SDR_fam"/>
</dbReference>
<reference evidence="2 4" key="1">
    <citation type="journal article" date="2010" name="Stand. Genomic Sci.">
        <title>Complete genome sequence of Meiothermus ruber type strain (21).</title>
        <authorList>
            <person name="Tindall B.J."/>
            <person name="Sikorski J."/>
            <person name="Lucas S."/>
            <person name="Goltsman E."/>
            <person name="Copeland A."/>
            <person name="Glavina Del Rio T."/>
            <person name="Nolan M."/>
            <person name="Tice H."/>
            <person name="Cheng J.F."/>
            <person name="Han C."/>
            <person name="Pitluck S."/>
            <person name="Liolios K."/>
            <person name="Ivanova N."/>
            <person name="Mavromatis K."/>
            <person name="Ovchinnikova G."/>
            <person name="Pati A."/>
            <person name="Fahnrich R."/>
            <person name="Goodwin L."/>
            <person name="Chen A."/>
            <person name="Palaniappan K."/>
            <person name="Land M."/>
            <person name="Hauser L."/>
            <person name="Chang Y.J."/>
            <person name="Jeffries C.D."/>
            <person name="Rohde M."/>
            <person name="Goker M."/>
            <person name="Woyke T."/>
            <person name="Bristow J."/>
            <person name="Eisen J.A."/>
            <person name="Markowitz V."/>
            <person name="Hugenholtz P."/>
            <person name="Kyrpides N.C."/>
            <person name="Klenk H.P."/>
            <person name="Lapidus A."/>
        </authorList>
    </citation>
    <scope>NUCLEOTIDE SEQUENCE [LARGE SCALE GENOMIC DNA]</scope>
    <source>
        <strain evidence="4">ATCC 35948 / DSM 1279 / VKM B-1258 / 21</strain>
        <strain evidence="2">DSM 1279</strain>
    </source>
</reference>
<accession>D3PMI6</accession>
<dbReference type="Pfam" id="PF13561">
    <property type="entry name" value="adh_short_C2"/>
    <property type="match status" value="1"/>
</dbReference>
<comment type="similarity">
    <text evidence="1">Belongs to the short-chain dehydrogenases/reductases (SDR) family.</text>
</comment>
<dbReference type="KEGG" id="mrb:Mrub_2542"/>
<sequence length="261" mass="27678">MNEVLHKSRSQRLAGKVALVSGIGSGIGQACALMFARHGAWVVGCDLDASATQATLEAARSEGLELASLHPCDLTRPAEVQRWVAYALGLHQRLDVLVNAAAAAVFKPIEALSFAEWKRTLEAELDTVFLVCQAAWPYLKQNGGSIINFASANAYGVLERSPALAHCAGKGGVLAMTRQLALEGAPYGIRANTISPGLVVTGATAPVIADPEIRALWLKKHMLGRFGQPEDVAWMAVFLASDESNWITASDFAVDGGTRAL</sequence>
<dbReference type="SUPFAM" id="SSF51735">
    <property type="entry name" value="NAD(P)-binding Rossmann-fold domains"/>
    <property type="match status" value="1"/>
</dbReference>
<dbReference type="InterPro" id="IPR036291">
    <property type="entry name" value="NAD(P)-bd_dom_sf"/>
</dbReference>